<comment type="similarity">
    <text evidence="3 9">Belongs to the binding-protein-dependent transport system permease family. CysTW subfamily.</text>
</comment>
<dbReference type="Pfam" id="PF00528">
    <property type="entry name" value="BPD_transp_1"/>
    <property type="match status" value="1"/>
</dbReference>
<evidence type="ECO:0000313" key="12">
    <source>
        <dbReference type="Proteomes" id="UP000183810"/>
    </source>
</evidence>
<comment type="caution">
    <text evidence="9">Lacks conserved residue(s) required for the propagation of feature annotation.</text>
</comment>
<dbReference type="GO" id="GO:0035435">
    <property type="term" value="P:phosphate ion transmembrane transport"/>
    <property type="evidence" value="ECO:0007669"/>
    <property type="project" value="InterPro"/>
</dbReference>
<feature type="transmembrane region" description="Helical" evidence="9">
    <location>
        <begin position="150"/>
        <end position="167"/>
    </location>
</feature>
<reference evidence="11" key="1">
    <citation type="submission" date="2016-11" db="EMBL/GenBank/DDBJ databases">
        <authorList>
            <person name="Jaros S."/>
            <person name="Januszkiewicz K."/>
            <person name="Wedrychowicz H."/>
        </authorList>
    </citation>
    <scope>NUCLEOTIDE SEQUENCE [LARGE SCALE GENOMIC DNA]</scope>
    <source>
        <strain evidence="11">Y48</strain>
    </source>
</reference>
<dbReference type="SUPFAM" id="SSF161098">
    <property type="entry name" value="MetI-like"/>
    <property type="match status" value="1"/>
</dbReference>
<dbReference type="InterPro" id="IPR000515">
    <property type="entry name" value="MetI-like"/>
</dbReference>
<dbReference type="GO" id="GO:0005886">
    <property type="term" value="C:plasma membrane"/>
    <property type="evidence" value="ECO:0007669"/>
    <property type="project" value="UniProtKB-SubCell"/>
</dbReference>
<feature type="transmembrane region" description="Helical" evidence="9">
    <location>
        <begin position="103"/>
        <end position="129"/>
    </location>
</feature>
<dbReference type="KEGG" id="nsl:BOX37_25010"/>
<dbReference type="PANTHER" id="PTHR43470">
    <property type="entry name" value="PHOSPHATE TRANSPORT SYSTEM PERMEASE PROTEIN PSTA-RELATED"/>
    <property type="match status" value="1"/>
</dbReference>
<proteinExistence type="inferred from homology"/>
<gene>
    <name evidence="11" type="ORF">BOX37_25010</name>
</gene>
<keyword evidence="5 9" id="KW-1003">Cell membrane</keyword>
<evidence type="ECO:0000256" key="1">
    <source>
        <dbReference type="ARBA" id="ARBA00003510"/>
    </source>
</evidence>
<dbReference type="RefSeq" id="WP_071929827.1">
    <property type="nucleotide sequence ID" value="NZ_CP018082.1"/>
</dbReference>
<keyword evidence="4" id="KW-0813">Transport</keyword>
<comment type="subcellular location">
    <subcellularLocation>
        <location evidence="2 9">Cell membrane</location>
        <topology evidence="2 9">Multi-pass membrane protein</topology>
    </subcellularLocation>
</comment>
<dbReference type="EMBL" id="CP018082">
    <property type="protein sequence ID" value="APE36643.1"/>
    <property type="molecule type" value="Genomic_DNA"/>
</dbReference>
<dbReference type="InterPro" id="IPR035906">
    <property type="entry name" value="MetI-like_sf"/>
</dbReference>
<feature type="transmembrane region" description="Helical" evidence="9">
    <location>
        <begin position="49"/>
        <end position="75"/>
    </location>
</feature>
<dbReference type="PANTHER" id="PTHR43470:SF5">
    <property type="entry name" value="PHOSPHATE TRANSPORT SYSTEM PERMEASE PROTEIN PSTA"/>
    <property type="match status" value="1"/>
</dbReference>
<evidence type="ECO:0000256" key="8">
    <source>
        <dbReference type="ARBA" id="ARBA00023136"/>
    </source>
</evidence>
<keyword evidence="8 9" id="KW-0472">Membrane</keyword>
<dbReference type="AlphaFoldDB" id="A0A1J0VX53"/>
<evidence type="ECO:0000313" key="11">
    <source>
        <dbReference type="EMBL" id="APE36643.1"/>
    </source>
</evidence>
<feature type="transmembrane region" description="Helical" evidence="9">
    <location>
        <begin position="293"/>
        <end position="315"/>
    </location>
</feature>
<evidence type="ECO:0000256" key="9">
    <source>
        <dbReference type="RuleBase" id="RU363043"/>
    </source>
</evidence>
<keyword evidence="7 9" id="KW-1133">Transmembrane helix</keyword>
<feature type="transmembrane region" description="Helical" evidence="9">
    <location>
        <begin position="173"/>
        <end position="195"/>
    </location>
</feature>
<comment type="function">
    <text evidence="1">Part of the binding-protein-dependent transport system for phosphate; probably responsible for the translocation of the substrate across the membrane.</text>
</comment>
<dbReference type="InterPro" id="IPR005672">
    <property type="entry name" value="Phosphate_PstA"/>
</dbReference>
<organism evidence="11 12">
    <name type="scientific">Nocardia mangyaensis</name>
    <dbReference type="NCBI Taxonomy" id="2213200"/>
    <lineage>
        <taxon>Bacteria</taxon>
        <taxon>Bacillati</taxon>
        <taxon>Actinomycetota</taxon>
        <taxon>Actinomycetes</taxon>
        <taxon>Mycobacteriales</taxon>
        <taxon>Nocardiaceae</taxon>
        <taxon>Nocardia</taxon>
    </lineage>
</organism>
<evidence type="ECO:0000256" key="3">
    <source>
        <dbReference type="ARBA" id="ARBA00007069"/>
    </source>
</evidence>
<dbReference type="Gene3D" id="1.10.3720.10">
    <property type="entry name" value="MetI-like"/>
    <property type="match status" value="1"/>
</dbReference>
<keyword evidence="6 9" id="KW-0812">Transmembrane</keyword>
<protein>
    <recommendedName>
        <fullName evidence="9">Phosphate transport system permease protein PstA</fullName>
    </recommendedName>
</protein>
<evidence type="ECO:0000256" key="6">
    <source>
        <dbReference type="ARBA" id="ARBA00022692"/>
    </source>
</evidence>
<sequence>MRTDQDPVPGTVGTKGPRTERARLAVAGARAASGNIFGEPDRGTKLGNVIFPALLLLALAFALGGLCALLAWSLVQGAPRLDLDLILNNPSRLRPETAGYRTALLGTIYVIAGVILLIVPLGVGAAVYLEEYADKSRWYNRLIELNIQNLAGVPSIVFGILGLAFIARGPLSLGFVAAAGSLTLALLVLPTVILASREAIRAVPPSIRDGSLALGATQWQTTSRQVLPAALPGILTGVILAVSRAIGEAAPLLLVGAVTFVTFNPSLFDGGYSVLPVQIYNYAGRPQEEFHTLAAAGVIVMLVTLLLMNSFAIWLRNRYEKRW</sequence>
<dbReference type="OrthoDB" id="9785113at2"/>
<evidence type="ECO:0000259" key="10">
    <source>
        <dbReference type="PROSITE" id="PS50928"/>
    </source>
</evidence>
<evidence type="ECO:0000256" key="5">
    <source>
        <dbReference type="ARBA" id="ARBA00022475"/>
    </source>
</evidence>
<evidence type="ECO:0000256" key="7">
    <source>
        <dbReference type="ARBA" id="ARBA00022989"/>
    </source>
</evidence>
<feature type="domain" description="ABC transmembrane type-1" evidence="10">
    <location>
        <begin position="104"/>
        <end position="311"/>
    </location>
</feature>
<evidence type="ECO:0000256" key="4">
    <source>
        <dbReference type="ARBA" id="ARBA00022448"/>
    </source>
</evidence>
<dbReference type="GO" id="GO:0005315">
    <property type="term" value="F:phosphate transmembrane transporter activity"/>
    <property type="evidence" value="ECO:0007669"/>
    <property type="project" value="InterPro"/>
</dbReference>
<dbReference type="Proteomes" id="UP000183810">
    <property type="component" value="Chromosome"/>
</dbReference>
<keyword evidence="12" id="KW-1185">Reference proteome</keyword>
<dbReference type="NCBIfam" id="TIGR00974">
    <property type="entry name" value="3a0107s02c"/>
    <property type="match status" value="1"/>
</dbReference>
<name>A0A1J0VX53_9NOCA</name>
<evidence type="ECO:0000256" key="2">
    <source>
        <dbReference type="ARBA" id="ARBA00004651"/>
    </source>
</evidence>
<accession>A0A1J0VX53</accession>
<dbReference type="CDD" id="cd06261">
    <property type="entry name" value="TM_PBP2"/>
    <property type="match status" value="1"/>
</dbReference>
<dbReference type="PROSITE" id="PS50928">
    <property type="entry name" value="ABC_TM1"/>
    <property type="match status" value="1"/>
</dbReference>